<organism evidence="1 2">
    <name type="scientific">Echinococcus multilocularis</name>
    <name type="common">Fox tapeworm</name>
    <dbReference type="NCBI Taxonomy" id="6211"/>
    <lineage>
        <taxon>Eukaryota</taxon>
        <taxon>Metazoa</taxon>
        <taxon>Spiralia</taxon>
        <taxon>Lophotrochozoa</taxon>
        <taxon>Platyhelminthes</taxon>
        <taxon>Cestoda</taxon>
        <taxon>Eucestoda</taxon>
        <taxon>Cyclophyllidea</taxon>
        <taxon>Taeniidae</taxon>
        <taxon>Echinococcus</taxon>
    </lineage>
</organism>
<proteinExistence type="predicted"/>
<accession>A0A068Y1I0</accession>
<keyword evidence="2" id="KW-1185">Reference proteome</keyword>
<dbReference type="EMBL" id="LN902845">
    <property type="protein sequence ID" value="CUT98948.1"/>
    <property type="molecule type" value="Genomic_DNA"/>
</dbReference>
<protein>
    <submittedName>
        <fullName evidence="1">Uncharacterized protein</fullName>
    </submittedName>
</protein>
<dbReference type="AlphaFoldDB" id="A0A068Y1I0"/>
<sequence>MTSKLAIDLDALGEMPLKGSELPSVCFMAEAIRITGSSTNAVHPRTTTPNRSCISMTSNRIAEEDLFKEAINLRYRRDQQKPEQTTDAKCVSDIHLLYLEQPNSLLTQPTEGSFRISKVVRKDNGKLCKKRTLYLCNRALQRRVADHDSYLYCSKEMDFFNESISLSPFCSYQTEEEAFSQKYGRTLEIDAQPSSVKKSLESNLAIGDCALTYLSVTPRHDSTVGKRLFIKPTWKERLFSRFCYFKPKYTSL</sequence>
<reference evidence="1" key="1">
    <citation type="journal article" date="2013" name="Nature">
        <title>The genomes of four tapeworm species reveal adaptations to parasitism.</title>
        <authorList>
            <person name="Tsai I.J."/>
            <person name="Zarowiecki M."/>
            <person name="Holroyd N."/>
            <person name="Garciarrubio A."/>
            <person name="Sanchez-Flores A."/>
            <person name="Brooks K.L."/>
            <person name="Tracey A."/>
            <person name="Bobes R.J."/>
            <person name="Fragoso G."/>
            <person name="Sciutto E."/>
            <person name="Aslett M."/>
            <person name="Beasley H."/>
            <person name="Bennett H.M."/>
            <person name="Cai J."/>
            <person name="Camicia F."/>
            <person name="Clark R."/>
            <person name="Cucher M."/>
            <person name="De Silva N."/>
            <person name="Day T.A."/>
            <person name="Deplazes P."/>
            <person name="Estrada K."/>
            <person name="Fernandez C."/>
            <person name="Holland P.W."/>
            <person name="Hou J."/>
            <person name="Hu S."/>
            <person name="Huckvale T."/>
            <person name="Hung S.S."/>
            <person name="Kamenetzky L."/>
            <person name="Keane J.A."/>
            <person name="Kiss F."/>
            <person name="Koziol U."/>
            <person name="Lambert O."/>
            <person name="Liu K."/>
            <person name="Luo X."/>
            <person name="Luo Y."/>
            <person name="Macchiaroli N."/>
            <person name="Nichol S."/>
            <person name="Paps J."/>
            <person name="Parkinson J."/>
            <person name="Pouchkina-Stantcheva N."/>
            <person name="Riddiford N."/>
            <person name="Rosenzvit M."/>
            <person name="Salinas G."/>
            <person name="Wasmuth J.D."/>
            <person name="Zamanian M."/>
            <person name="Zheng Y."/>
            <person name="Cai X."/>
            <person name="Soberon X."/>
            <person name="Olson P.D."/>
            <person name="Laclette J.P."/>
            <person name="Brehm K."/>
            <person name="Berriman M."/>
            <person name="Garciarrubio A."/>
            <person name="Bobes R.J."/>
            <person name="Fragoso G."/>
            <person name="Sanchez-Flores A."/>
            <person name="Estrada K."/>
            <person name="Cevallos M.A."/>
            <person name="Morett E."/>
            <person name="Gonzalez V."/>
            <person name="Portillo T."/>
            <person name="Ochoa-Leyva A."/>
            <person name="Jose M.V."/>
            <person name="Sciutto E."/>
            <person name="Landa A."/>
            <person name="Jimenez L."/>
            <person name="Valdes V."/>
            <person name="Carrero J.C."/>
            <person name="Larralde C."/>
            <person name="Morales-Montor J."/>
            <person name="Limon-Lason J."/>
            <person name="Soberon X."/>
            <person name="Laclette J.P."/>
        </authorList>
    </citation>
    <scope>NUCLEOTIDE SEQUENCE [LARGE SCALE GENOMIC DNA]</scope>
</reference>
<name>A0A068Y1I0_ECHMU</name>
<reference evidence="1" key="2">
    <citation type="submission" date="2015-11" db="EMBL/GenBank/DDBJ databases">
        <authorList>
            <person name="Zhang Y."/>
            <person name="Guo Z."/>
        </authorList>
    </citation>
    <scope>NUCLEOTIDE SEQUENCE</scope>
</reference>
<dbReference type="Proteomes" id="UP000017246">
    <property type="component" value="Unassembled WGS sequence"/>
</dbReference>
<evidence type="ECO:0000313" key="1">
    <source>
        <dbReference type="EMBL" id="CUT98948.1"/>
    </source>
</evidence>
<evidence type="ECO:0000313" key="2">
    <source>
        <dbReference type="Proteomes" id="UP000017246"/>
    </source>
</evidence>
<dbReference type="OrthoDB" id="10334972at2759"/>